<feature type="compositionally biased region" description="Polar residues" evidence="1">
    <location>
        <begin position="327"/>
        <end position="341"/>
    </location>
</feature>
<evidence type="ECO:0000313" key="2">
    <source>
        <dbReference type="EMBL" id="CAE6425028.1"/>
    </source>
</evidence>
<feature type="region of interest" description="Disordered" evidence="1">
    <location>
        <begin position="304"/>
        <end position="341"/>
    </location>
</feature>
<protein>
    <submittedName>
        <fullName evidence="2">Uncharacterized protein</fullName>
    </submittedName>
</protein>
<dbReference type="Proteomes" id="UP000663888">
    <property type="component" value="Unassembled WGS sequence"/>
</dbReference>
<evidence type="ECO:0000256" key="1">
    <source>
        <dbReference type="SAM" id="MobiDB-lite"/>
    </source>
</evidence>
<reference evidence="2" key="1">
    <citation type="submission" date="2021-01" db="EMBL/GenBank/DDBJ databases">
        <authorList>
            <person name="Kaushik A."/>
        </authorList>
    </citation>
    <scope>NUCLEOTIDE SEQUENCE</scope>
    <source>
        <strain evidence="2">AG4-R118</strain>
    </source>
</reference>
<proteinExistence type="predicted"/>
<feature type="region of interest" description="Disordered" evidence="1">
    <location>
        <begin position="1"/>
        <end position="29"/>
    </location>
</feature>
<evidence type="ECO:0000313" key="3">
    <source>
        <dbReference type="Proteomes" id="UP000663888"/>
    </source>
</evidence>
<name>A0A8H3AJL0_9AGAM</name>
<dbReference type="AlphaFoldDB" id="A0A8H3AJL0"/>
<feature type="compositionally biased region" description="Basic and acidic residues" evidence="1">
    <location>
        <begin position="1"/>
        <end position="11"/>
    </location>
</feature>
<accession>A0A8H3AJL0</accession>
<dbReference type="EMBL" id="CAJMWX010000729">
    <property type="protein sequence ID" value="CAE6425028.1"/>
    <property type="molecule type" value="Genomic_DNA"/>
</dbReference>
<comment type="caution">
    <text evidence="2">The sequence shown here is derived from an EMBL/GenBank/DDBJ whole genome shotgun (WGS) entry which is preliminary data.</text>
</comment>
<organism evidence="2 3">
    <name type="scientific">Rhizoctonia solani</name>
    <dbReference type="NCBI Taxonomy" id="456999"/>
    <lineage>
        <taxon>Eukaryota</taxon>
        <taxon>Fungi</taxon>
        <taxon>Dikarya</taxon>
        <taxon>Basidiomycota</taxon>
        <taxon>Agaricomycotina</taxon>
        <taxon>Agaricomycetes</taxon>
        <taxon>Cantharellales</taxon>
        <taxon>Ceratobasidiaceae</taxon>
        <taxon>Rhizoctonia</taxon>
    </lineage>
</organism>
<gene>
    <name evidence="2" type="ORF">RDB_LOCUS27696</name>
</gene>
<feature type="compositionally biased region" description="Polar residues" evidence="1">
    <location>
        <begin position="16"/>
        <end position="29"/>
    </location>
</feature>
<sequence>MSHPEPSKTSDEQSEAYVSNVSSSGPRNFSSIEYDVRSDIQHLVWNRVSRGMGEEGATVDREVTKNGIENDEPPKTASDELKTLFVEFVRCVSEEDQCTSHRMRVEIKGPLAPGVAIDTPGASLFFWRFWESVVDLATMTKPHLWAAGDKMLITSHDWETLVEARKVADAKMDKAIELVNVAQRIECQEISGWKVWGKSMKWADLPLLEPIVKDFQFGLFSAISNHEDILKPRIQRYICGAALPEPDEIKKGPVRELINLRWKWLQLQRFSAKLWNNVGRPEYFPHAIRVLDALACFTPPDTELPPMPEEIVPDDADDSTKTDEPGKNTNEVTDDNSPAETVQETADIIDTDPVIPPLDLSFYYALPEPFEEWSEPPVPRPPTVLQLLLAEGAAIWLSEAMPAILRYQLARPLNIAEKTWFASAQESQQERDERWMKWKRGLAAVFAWCANGHSGMPGKATVLTGVARALRMMTQAEKDARRYLTKGQPSI</sequence>